<evidence type="ECO:0000313" key="3">
    <source>
        <dbReference type="Proteomes" id="UP001305414"/>
    </source>
</evidence>
<dbReference type="PANTHER" id="PTHR15837:SF5">
    <property type="entry name" value="NYN DOMAIN-CONTAINING PROTEIN"/>
    <property type="match status" value="1"/>
</dbReference>
<comment type="caution">
    <text evidence="2">The sequence shown here is derived from an EMBL/GenBank/DDBJ whole genome shotgun (WGS) entry which is preliminary data.</text>
</comment>
<dbReference type="GO" id="GO:0031267">
    <property type="term" value="F:small GTPase binding"/>
    <property type="evidence" value="ECO:0007669"/>
    <property type="project" value="TreeGrafter"/>
</dbReference>
<keyword evidence="3" id="KW-1185">Reference proteome</keyword>
<sequence length="620" mass="68660">MKTSPQRPRPGGSRVLKLKKRSSIPRLGDRLPTVFTHDRLFANSSTAHNEAEALGTLTSSNLNRLAKASQSNSNLVLVDTLSIHSDEDIILIGTPSRSTKSKSSSPFSSRTSTPRGDETPPTTLTGDDSHCSSDDETTLNLSTPVNDQTLFDSVLSVTRGLHNTQVLDAPTLKIKDQSHITIPFSETADVLSHIPHHSTNKPVSPLEPNPFHTTTGTSSAGGIVPDAELLHGIVRGFLATGPNSKNVSLHIVDPSAPVTTIPMILDRTKPFWEPQRIFEFYIKGAITPERAKETARRYGYPYVITVIEKVEHLKQTSPSLHISDIIFRASRESSLGDLGQHRLVSSVARRQDQDYTEHERFMLKLAECCAKDNTTEPAKPLHIFVDMSNIHIGFCNSWKISQNIPVDQRIRAPTFNFKVLSSIMERNRAVKKKFLASSVASNVVSRAQWPRHFIDAEGQGYRTSILNRVQKVSPIKVGRRRKASPQVPGAVHFASTLTSGDESGEDVARIGYETRNGEQGVDEILHLNMMNSIIDDIHEPGNMVLATGDAAQAEFSEGFLKYATRALSQGWNLELVTWKRTISSAWVDPAFMNEFEGRFRIIYLDDFLEELNADLCPSLA</sequence>
<protein>
    <recommendedName>
        <fullName evidence="4">NYN domain-containing protein</fullName>
    </recommendedName>
</protein>
<dbReference type="PANTHER" id="PTHR15837">
    <property type="entry name" value="RAN GUANINE NUCLEOTIDE RELEASE FACTOR"/>
    <property type="match status" value="1"/>
</dbReference>
<proteinExistence type="predicted"/>
<evidence type="ECO:0008006" key="4">
    <source>
        <dbReference type="Google" id="ProtNLM"/>
    </source>
</evidence>
<dbReference type="GO" id="GO:0006606">
    <property type="term" value="P:protein import into nucleus"/>
    <property type="evidence" value="ECO:0007669"/>
    <property type="project" value="TreeGrafter"/>
</dbReference>
<dbReference type="GO" id="GO:0005634">
    <property type="term" value="C:nucleus"/>
    <property type="evidence" value="ECO:0007669"/>
    <property type="project" value="TreeGrafter"/>
</dbReference>
<organism evidence="2 3">
    <name type="scientific">Xylaria bambusicola</name>
    <dbReference type="NCBI Taxonomy" id="326684"/>
    <lineage>
        <taxon>Eukaryota</taxon>
        <taxon>Fungi</taxon>
        <taxon>Dikarya</taxon>
        <taxon>Ascomycota</taxon>
        <taxon>Pezizomycotina</taxon>
        <taxon>Sordariomycetes</taxon>
        <taxon>Xylariomycetidae</taxon>
        <taxon>Xylariales</taxon>
        <taxon>Xylariaceae</taxon>
        <taxon>Xylaria</taxon>
    </lineage>
</organism>
<name>A0AAN7U4M7_9PEZI</name>
<evidence type="ECO:0000256" key="1">
    <source>
        <dbReference type="SAM" id="MobiDB-lite"/>
    </source>
</evidence>
<feature type="region of interest" description="Disordered" evidence="1">
    <location>
        <begin position="94"/>
        <end position="141"/>
    </location>
</feature>
<dbReference type="AlphaFoldDB" id="A0AAN7U4M7"/>
<dbReference type="CDD" id="cd18724">
    <property type="entry name" value="PIN_LabA-like"/>
    <property type="match status" value="1"/>
</dbReference>
<dbReference type="GO" id="GO:0005085">
    <property type="term" value="F:guanyl-nucleotide exchange factor activity"/>
    <property type="evidence" value="ECO:0007669"/>
    <property type="project" value="TreeGrafter"/>
</dbReference>
<dbReference type="EMBL" id="JAWHQM010000002">
    <property type="protein sequence ID" value="KAK5625515.1"/>
    <property type="molecule type" value="Genomic_DNA"/>
</dbReference>
<dbReference type="InterPro" id="IPR007681">
    <property type="entry name" value="Mog1"/>
</dbReference>
<feature type="compositionally biased region" description="Low complexity" evidence="1">
    <location>
        <begin position="94"/>
        <end position="114"/>
    </location>
</feature>
<reference evidence="2 3" key="1">
    <citation type="submission" date="2023-10" db="EMBL/GenBank/DDBJ databases">
        <title>Draft genome sequence of Xylaria bambusicola isolate GMP-LS, the root and basal stem rot pathogen of sugarcane in Indonesia.</title>
        <authorList>
            <person name="Selvaraj P."/>
            <person name="Muralishankar V."/>
            <person name="Muruganantham S."/>
            <person name="Sp S."/>
            <person name="Haryani S."/>
            <person name="Lau K.J.X."/>
            <person name="Naqvi N.I."/>
        </authorList>
    </citation>
    <scope>NUCLEOTIDE SEQUENCE [LARGE SCALE GENOMIC DNA]</scope>
    <source>
        <strain evidence="2">GMP-LS</strain>
    </source>
</reference>
<dbReference type="Proteomes" id="UP001305414">
    <property type="component" value="Unassembled WGS sequence"/>
</dbReference>
<gene>
    <name evidence="2" type="ORF">RRF57_001231</name>
</gene>
<accession>A0AAN7U4M7</accession>
<evidence type="ECO:0000313" key="2">
    <source>
        <dbReference type="EMBL" id="KAK5625515.1"/>
    </source>
</evidence>